<comment type="caution">
    <text evidence="1">The sequence shown here is derived from an EMBL/GenBank/DDBJ whole genome shotgun (WGS) entry which is preliminary data.</text>
</comment>
<dbReference type="Proteomes" id="UP000443582">
    <property type="component" value="Unassembled WGS sequence"/>
</dbReference>
<gene>
    <name evidence="1" type="ORF">DAY19_03030</name>
</gene>
<proteinExistence type="predicted"/>
<dbReference type="EMBL" id="QDKL01000001">
    <property type="protein sequence ID" value="RZF22763.1"/>
    <property type="molecule type" value="Genomic_DNA"/>
</dbReference>
<protein>
    <submittedName>
        <fullName evidence="1">Uncharacterized protein</fullName>
    </submittedName>
</protein>
<organism evidence="1 2">
    <name type="scientific">Halobacteriovorax vibrionivorans</name>
    <dbReference type="NCBI Taxonomy" id="2152716"/>
    <lineage>
        <taxon>Bacteria</taxon>
        <taxon>Pseudomonadati</taxon>
        <taxon>Bdellovibrionota</taxon>
        <taxon>Bacteriovoracia</taxon>
        <taxon>Bacteriovoracales</taxon>
        <taxon>Halobacteriovoraceae</taxon>
        <taxon>Halobacteriovorax</taxon>
    </lineage>
</organism>
<keyword evidence="2" id="KW-1185">Reference proteome</keyword>
<name>A0ABY0IIJ1_9BACT</name>
<evidence type="ECO:0000313" key="2">
    <source>
        <dbReference type="Proteomes" id="UP000443582"/>
    </source>
</evidence>
<reference evidence="2" key="1">
    <citation type="journal article" date="2019" name="Int. J. Syst. Evol. Microbiol.">
        <title>Halobacteriovorax valvorus sp. nov., a novel prokaryotic predator isolated from coastal seawater of China.</title>
        <authorList>
            <person name="Chen M.-X."/>
        </authorList>
    </citation>
    <scope>NUCLEOTIDE SEQUENCE [LARGE SCALE GENOMIC DNA]</scope>
    <source>
        <strain evidence="2">BL9</strain>
    </source>
</reference>
<evidence type="ECO:0000313" key="1">
    <source>
        <dbReference type="EMBL" id="RZF22763.1"/>
    </source>
</evidence>
<accession>A0ABY0IIJ1</accession>
<sequence>MRYILLLIPFFAFANVTSELVTGADRKLFSYTQVCEFFGVKDALLASKESSSKIDCMGKSFEISNFCEKKYTGNLNYTKARFDLVDGKIACHFSDTVILELVCKGKYSKFCKNTNESCNELKSEFAHSLDLSTSMILEIYPPRLKCFFQSKSKIPNSTNL</sequence>
<dbReference type="RefSeq" id="WP_114705708.1">
    <property type="nucleotide sequence ID" value="NZ_QDKL01000001.1"/>
</dbReference>